<feature type="compositionally biased region" description="Basic and acidic residues" evidence="1">
    <location>
        <begin position="1"/>
        <end position="12"/>
    </location>
</feature>
<dbReference type="AlphaFoldDB" id="A0A6J4K7M1"/>
<dbReference type="EMBL" id="CADCTX010000047">
    <property type="protein sequence ID" value="CAA9297916.1"/>
    <property type="molecule type" value="Genomic_DNA"/>
</dbReference>
<reference evidence="2" key="1">
    <citation type="submission" date="2020-02" db="EMBL/GenBank/DDBJ databases">
        <authorList>
            <person name="Meier V. D."/>
        </authorList>
    </citation>
    <scope>NUCLEOTIDE SEQUENCE</scope>
    <source>
        <strain evidence="2">AVDCRST_MAG40</strain>
    </source>
</reference>
<evidence type="ECO:0000256" key="1">
    <source>
        <dbReference type="SAM" id="MobiDB-lite"/>
    </source>
</evidence>
<feature type="compositionally biased region" description="Basic residues" evidence="1">
    <location>
        <begin position="21"/>
        <end position="33"/>
    </location>
</feature>
<gene>
    <name evidence="2" type="ORF">AVDCRST_MAG40-159</name>
</gene>
<organism evidence="2">
    <name type="scientific">uncultured Gemmatimonadaceae bacterium</name>
    <dbReference type="NCBI Taxonomy" id="246130"/>
    <lineage>
        <taxon>Bacteria</taxon>
        <taxon>Pseudomonadati</taxon>
        <taxon>Gemmatimonadota</taxon>
        <taxon>Gemmatimonadia</taxon>
        <taxon>Gemmatimonadales</taxon>
        <taxon>Gemmatimonadaceae</taxon>
        <taxon>environmental samples</taxon>
    </lineage>
</organism>
<feature type="non-terminal residue" evidence="2">
    <location>
        <position position="73"/>
    </location>
</feature>
<feature type="non-terminal residue" evidence="2">
    <location>
        <position position="1"/>
    </location>
</feature>
<feature type="region of interest" description="Disordered" evidence="1">
    <location>
        <begin position="1"/>
        <end position="73"/>
    </location>
</feature>
<protein>
    <submittedName>
        <fullName evidence="2">Uncharacterized protein</fullName>
    </submittedName>
</protein>
<accession>A0A6J4K7M1</accession>
<sequence>AIVRDLSPRSRDSFGTPSARLSHRGGRARRRHACREVARRPAAGGGGGAGGAGASDRRGRLRARGGEGGARAV</sequence>
<evidence type="ECO:0000313" key="2">
    <source>
        <dbReference type="EMBL" id="CAA9297916.1"/>
    </source>
</evidence>
<feature type="compositionally biased region" description="Gly residues" evidence="1">
    <location>
        <begin position="43"/>
        <end position="53"/>
    </location>
</feature>
<proteinExistence type="predicted"/>
<name>A0A6J4K7M1_9BACT</name>